<keyword evidence="7" id="KW-1185">Reference proteome</keyword>
<feature type="domain" description="Malonyl-CoA:ACP transacylase (MAT)" evidence="5">
    <location>
        <begin position="5"/>
        <end position="309"/>
    </location>
</feature>
<keyword evidence="2 4" id="KW-0012">Acyltransferase</keyword>
<dbReference type="InterPro" id="IPR050858">
    <property type="entry name" value="Mal-CoA-ACP_Trans/PKS_FabD"/>
</dbReference>
<dbReference type="RefSeq" id="WP_249514325.1">
    <property type="nucleotide sequence ID" value="NZ_CP093366.1"/>
</dbReference>
<comment type="similarity">
    <text evidence="4">Belongs to the fabD family.</text>
</comment>
<evidence type="ECO:0000256" key="1">
    <source>
        <dbReference type="ARBA" id="ARBA00022679"/>
    </source>
</evidence>
<dbReference type="EC" id="2.3.1.39" evidence="4"/>
<dbReference type="InterPro" id="IPR016035">
    <property type="entry name" value="Acyl_Trfase/lysoPLipase"/>
</dbReference>
<evidence type="ECO:0000313" key="7">
    <source>
        <dbReference type="Proteomes" id="UP000831495"/>
    </source>
</evidence>
<evidence type="ECO:0000259" key="5">
    <source>
        <dbReference type="SMART" id="SM00827"/>
    </source>
</evidence>
<evidence type="ECO:0000256" key="2">
    <source>
        <dbReference type="ARBA" id="ARBA00023315"/>
    </source>
</evidence>
<dbReference type="EMBL" id="CP093366">
    <property type="protein sequence ID" value="UQS82055.1"/>
    <property type="molecule type" value="Genomic_DNA"/>
</dbReference>
<dbReference type="Gene3D" id="3.40.366.10">
    <property type="entry name" value="Malonyl-Coenzyme A Acyl Carrier Protein, domain 2"/>
    <property type="match status" value="1"/>
</dbReference>
<evidence type="ECO:0000256" key="3">
    <source>
        <dbReference type="ARBA" id="ARBA00048462"/>
    </source>
</evidence>
<evidence type="ECO:0000313" key="6">
    <source>
        <dbReference type="EMBL" id="UQS82055.1"/>
    </source>
</evidence>
<dbReference type="Gene3D" id="3.30.70.250">
    <property type="entry name" value="Malonyl-CoA ACP transacylase, ACP-binding"/>
    <property type="match status" value="1"/>
</dbReference>
<evidence type="ECO:0000256" key="4">
    <source>
        <dbReference type="PIRNR" id="PIRNR000446"/>
    </source>
</evidence>
<dbReference type="PANTHER" id="PTHR42681">
    <property type="entry name" value="MALONYL-COA-ACYL CARRIER PROTEIN TRANSACYLASE, MITOCHONDRIAL"/>
    <property type="match status" value="1"/>
</dbReference>
<dbReference type="PIRSF" id="PIRSF000446">
    <property type="entry name" value="Mct"/>
    <property type="match status" value="1"/>
</dbReference>
<sequence length="314" mass="34588">MLGLLFSGQGAQKTGVTRDLYDQLPLYRRSLDHTAQLLQMDLPSLLFDDYYADKLAQTQYAQPAIVAMSWSLFQVIRIYLPKQTCGLGLSLGEYSALACSGYLELEEVLRVIKRRGELMQQASEQTPSQMVAIMKVDFATVHKTVQQATSLGAVGVANVNTPSQIVVGGVPEAVDQVVEQLTTQNQARVVPLNVSGAFHTPVMQSIQVQLQQELQKIAWKQGNFPVYSTTTKRVFDPKTLTSNLTAQLVHTTYFADTLQQLAPLDKVIEVGPGKTLLGFTKKVLGKIPSYRLDSFDALQQTVSAMEAATNGFER</sequence>
<keyword evidence="1 4" id="KW-0808">Transferase</keyword>
<dbReference type="InterPro" id="IPR001227">
    <property type="entry name" value="Ac_transferase_dom_sf"/>
</dbReference>
<dbReference type="Proteomes" id="UP000831495">
    <property type="component" value="Chromosome"/>
</dbReference>
<protein>
    <recommendedName>
        <fullName evidence="4">Malonyl CoA-acyl carrier protein transacylase</fullName>
        <ecNumber evidence="4">2.3.1.39</ecNumber>
    </recommendedName>
</protein>
<gene>
    <name evidence="6" type="ORF">MOO45_07675</name>
</gene>
<dbReference type="InterPro" id="IPR024925">
    <property type="entry name" value="Malonyl_CoA-ACP_transAc"/>
</dbReference>
<dbReference type="Pfam" id="PF00698">
    <property type="entry name" value="Acyl_transf_1"/>
    <property type="match status" value="1"/>
</dbReference>
<comment type="catalytic activity">
    <reaction evidence="3 4">
        <text>holo-[ACP] + malonyl-CoA = malonyl-[ACP] + CoA</text>
        <dbReference type="Rhea" id="RHEA:41792"/>
        <dbReference type="Rhea" id="RHEA-COMP:9623"/>
        <dbReference type="Rhea" id="RHEA-COMP:9685"/>
        <dbReference type="ChEBI" id="CHEBI:57287"/>
        <dbReference type="ChEBI" id="CHEBI:57384"/>
        <dbReference type="ChEBI" id="CHEBI:64479"/>
        <dbReference type="ChEBI" id="CHEBI:78449"/>
        <dbReference type="EC" id="2.3.1.39"/>
    </reaction>
</comment>
<organism evidence="6 7">
    <name type="scientific">Bombilactobacillus folatiphilus</name>
    <dbReference type="NCBI Taxonomy" id="2923362"/>
    <lineage>
        <taxon>Bacteria</taxon>
        <taxon>Bacillati</taxon>
        <taxon>Bacillota</taxon>
        <taxon>Bacilli</taxon>
        <taxon>Lactobacillales</taxon>
        <taxon>Lactobacillaceae</taxon>
        <taxon>Bombilactobacillus</taxon>
    </lineage>
</organism>
<dbReference type="SUPFAM" id="SSF52151">
    <property type="entry name" value="FabD/lysophospholipase-like"/>
    <property type="match status" value="1"/>
</dbReference>
<reference evidence="6" key="1">
    <citation type="journal article" date="2022" name="Int. J. Syst. Evol. Microbiol.">
        <title>Apilactobacillus apisilvae sp. nov., Nicolia spurrieriana gen. nov. sp. nov., Bombilactobacillus folatiphilus sp. nov. and Bombilactobacillus thymidiniphilus sp. nov., four new lactic acid bacterial isolates from stingless bees Tetragonula carbonaria and Austroplebeia australis.</title>
        <authorList>
            <person name="Oliphant S.A."/>
            <person name="Watson-Haigh N.S."/>
            <person name="Sumby K.M."/>
            <person name="Gardner J."/>
            <person name="Groom S."/>
            <person name="Jiranek V."/>
        </authorList>
    </citation>
    <scope>NUCLEOTIDE SEQUENCE</scope>
    <source>
        <strain evidence="6">SG4_D2</strain>
    </source>
</reference>
<dbReference type="InterPro" id="IPR014043">
    <property type="entry name" value="Acyl_transferase_dom"/>
</dbReference>
<name>A0ABY4P8L3_9LACO</name>
<proteinExistence type="inferred from homology"/>
<accession>A0ABY4P8L3</accession>
<dbReference type="SMART" id="SM00827">
    <property type="entry name" value="PKS_AT"/>
    <property type="match status" value="1"/>
</dbReference>
<dbReference type="SUPFAM" id="SSF55048">
    <property type="entry name" value="Probable ACP-binding domain of malonyl-CoA ACP transacylase"/>
    <property type="match status" value="1"/>
</dbReference>
<dbReference type="PANTHER" id="PTHR42681:SF1">
    <property type="entry name" value="MALONYL-COA-ACYL CARRIER PROTEIN TRANSACYLASE, MITOCHONDRIAL"/>
    <property type="match status" value="1"/>
</dbReference>
<dbReference type="InterPro" id="IPR016036">
    <property type="entry name" value="Malonyl_transacylase_ACP-bd"/>
</dbReference>